<evidence type="ECO:0000259" key="13">
    <source>
        <dbReference type="SMART" id="SM00840"/>
    </source>
</evidence>
<comment type="subunit">
    <text evidence="3 12">Monomer.</text>
</comment>
<dbReference type="Pfam" id="PF01406">
    <property type="entry name" value="tRNA-synt_1e"/>
    <property type="match status" value="1"/>
</dbReference>
<dbReference type="InterPro" id="IPR014729">
    <property type="entry name" value="Rossmann-like_a/b/a_fold"/>
</dbReference>
<dbReference type="HAMAP" id="MF_00041">
    <property type="entry name" value="Cys_tRNA_synth"/>
    <property type="match status" value="1"/>
</dbReference>
<keyword evidence="5 12" id="KW-0436">Ligase</keyword>
<keyword evidence="8 12" id="KW-0862">Zinc</keyword>
<evidence type="ECO:0000256" key="2">
    <source>
        <dbReference type="ARBA" id="ARBA00005594"/>
    </source>
</evidence>
<dbReference type="Pfam" id="PF23493">
    <property type="entry name" value="CysS_C"/>
    <property type="match status" value="1"/>
</dbReference>
<dbReference type="Gene3D" id="1.20.120.1910">
    <property type="entry name" value="Cysteine-tRNA ligase, C-terminal anti-codon recognition domain"/>
    <property type="match status" value="1"/>
</dbReference>
<evidence type="ECO:0000256" key="4">
    <source>
        <dbReference type="ARBA" id="ARBA00022490"/>
    </source>
</evidence>
<gene>
    <name evidence="12" type="primary">cysS</name>
    <name evidence="14" type="ORF">FX988_00158</name>
</gene>
<dbReference type="InterPro" id="IPR015803">
    <property type="entry name" value="Cys-tRNA-ligase"/>
</dbReference>
<sequence length="464" mass="52537">MLHIYNTLTRQKELFTPIHESKVGLYVCGITVYDLSHMGHARTYLSFDLMVRYLRHKGYEVNYVRNITDIDDKIIQRANENGETTRALTERTIAMMHDDFAAINLLEPDIEPRVTTHMPEIIAIIERLIARGHAYQAKSGDVLFDVSSYGDYGKLSKQDLEQLNMGSRVDVDSDKNDPMDFVLWKTVKPGEPSWSSPWGEGRPGWHIECSAMNQKHLGEHFDIHGGGSDLIFPHHENEVAQSCCAYDTPYVNYWVHAGMVQVDSEKMSKSLGNFFTLRDVLKQHDAETLRYFLMSAHYRSQLSYSENNITQARSALERLYTSLRDVNANLDVDMQSDDYLVRFDKAMDDDFNTPEAMAVLFDVAKELNKAKIEGDRAQGRASDLAGILLNLGKILGILQRNPSEYLQGEQQDADEVAEIEALIKARNDARAARDWPAADAARDALNALNIILEDGPSGTTWRKG</sequence>
<evidence type="ECO:0000313" key="15">
    <source>
        <dbReference type="Proteomes" id="UP000464524"/>
    </source>
</evidence>
<reference evidence="14 15" key="1">
    <citation type="submission" date="2019-12" db="EMBL/GenBank/DDBJ databases">
        <title>Genome sequencing and assembly of endphytes of Porphyra tenera.</title>
        <authorList>
            <person name="Park J.M."/>
            <person name="Shin R."/>
            <person name="Jo S.H."/>
        </authorList>
    </citation>
    <scope>NUCLEOTIDE SEQUENCE [LARGE SCALE GENOMIC DNA]</scope>
    <source>
        <strain evidence="14 15">GPM4</strain>
    </source>
</reference>
<dbReference type="Proteomes" id="UP000464524">
    <property type="component" value="Chromosome"/>
</dbReference>
<protein>
    <recommendedName>
        <fullName evidence="12">Cysteine--tRNA ligase</fullName>
        <ecNumber evidence="12">6.1.1.16</ecNumber>
    </recommendedName>
    <alternativeName>
        <fullName evidence="12">Cysteinyl-tRNA synthetase</fullName>
        <shortName evidence="12">CysRS</shortName>
    </alternativeName>
</protein>
<dbReference type="SMART" id="SM00840">
    <property type="entry name" value="DALR_2"/>
    <property type="match status" value="1"/>
</dbReference>
<dbReference type="GO" id="GO:0005524">
    <property type="term" value="F:ATP binding"/>
    <property type="evidence" value="ECO:0007669"/>
    <property type="project" value="UniProtKB-UniRule"/>
</dbReference>
<evidence type="ECO:0000256" key="5">
    <source>
        <dbReference type="ARBA" id="ARBA00022598"/>
    </source>
</evidence>
<evidence type="ECO:0000256" key="12">
    <source>
        <dbReference type="HAMAP-Rule" id="MF_00041"/>
    </source>
</evidence>
<accession>A0A857JFF7</accession>
<comment type="caution">
    <text evidence="12">Lacks conserved residue(s) required for the propagation of feature annotation.</text>
</comment>
<evidence type="ECO:0000256" key="10">
    <source>
        <dbReference type="ARBA" id="ARBA00022917"/>
    </source>
</evidence>
<dbReference type="InterPro" id="IPR009080">
    <property type="entry name" value="tRNAsynth_Ia_anticodon-bd"/>
</dbReference>
<comment type="subcellular location">
    <subcellularLocation>
        <location evidence="1 12">Cytoplasm</location>
    </subcellularLocation>
</comment>
<keyword evidence="10 12" id="KW-0648">Protein biosynthesis</keyword>
<keyword evidence="11 12" id="KW-0030">Aminoacyl-tRNA synthetase</keyword>
<evidence type="ECO:0000256" key="8">
    <source>
        <dbReference type="ARBA" id="ARBA00022833"/>
    </source>
</evidence>
<evidence type="ECO:0000256" key="1">
    <source>
        <dbReference type="ARBA" id="ARBA00004496"/>
    </source>
</evidence>
<comment type="catalytic activity">
    <reaction evidence="12">
        <text>tRNA(Cys) + L-cysteine + ATP = L-cysteinyl-tRNA(Cys) + AMP + diphosphate</text>
        <dbReference type="Rhea" id="RHEA:17773"/>
        <dbReference type="Rhea" id="RHEA-COMP:9661"/>
        <dbReference type="Rhea" id="RHEA-COMP:9679"/>
        <dbReference type="ChEBI" id="CHEBI:30616"/>
        <dbReference type="ChEBI" id="CHEBI:33019"/>
        <dbReference type="ChEBI" id="CHEBI:35235"/>
        <dbReference type="ChEBI" id="CHEBI:78442"/>
        <dbReference type="ChEBI" id="CHEBI:78517"/>
        <dbReference type="ChEBI" id="CHEBI:456215"/>
        <dbReference type="EC" id="6.1.1.16"/>
    </reaction>
</comment>
<evidence type="ECO:0000256" key="7">
    <source>
        <dbReference type="ARBA" id="ARBA00022741"/>
    </source>
</evidence>
<dbReference type="EC" id="6.1.1.16" evidence="12"/>
<keyword evidence="4 12" id="KW-0963">Cytoplasm</keyword>
<comment type="cofactor">
    <cofactor evidence="12">
        <name>Zn(2+)</name>
        <dbReference type="ChEBI" id="CHEBI:29105"/>
    </cofactor>
    <text evidence="12">Binds 1 zinc ion per subunit.</text>
</comment>
<dbReference type="InterPro" id="IPR032678">
    <property type="entry name" value="tRNA-synt_1_cat_dom"/>
</dbReference>
<feature type="binding site" evidence="12">
    <location>
        <position position="28"/>
    </location>
    <ligand>
        <name>Zn(2+)</name>
        <dbReference type="ChEBI" id="CHEBI:29105"/>
    </ligand>
</feature>
<dbReference type="GO" id="GO:0006423">
    <property type="term" value="P:cysteinyl-tRNA aminoacylation"/>
    <property type="evidence" value="ECO:0007669"/>
    <property type="project" value="UniProtKB-UniRule"/>
</dbReference>
<dbReference type="InterPro" id="IPR024909">
    <property type="entry name" value="Cys-tRNA/MSH_ligase"/>
</dbReference>
<dbReference type="GO" id="GO:0005829">
    <property type="term" value="C:cytosol"/>
    <property type="evidence" value="ECO:0007669"/>
    <property type="project" value="TreeGrafter"/>
</dbReference>
<dbReference type="RefSeq" id="WP_160177890.1">
    <property type="nucleotide sequence ID" value="NZ_CP047656.1"/>
</dbReference>
<evidence type="ECO:0000256" key="9">
    <source>
        <dbReference type="ARBA" id="ARBA00022840"/>
    </source>
</evidence>
<evidence type="ECO:0000256" key="6">
    <source>
        <dbReference type="ARBA" id="ARBA00022723"/>
    </source>
</evidence>
<keyword evidence="9 12" id="KW-0067">ATP-binding</keyword>
<dbReference type="AlphaFoldDB" id="A0A857JFF7"/>
<dbReference type="SUPFAM" id="SSF47323">
    <property type="entry name" value="Anticodon-binding domain of a subclass of class I aminoacyl-tRNA synthetases"/>
    <property type="match status" value="1"/>
</dbReference>
<feature type="binding site" evidence="12">
    <location>
        <position position="269"/>
    </location>
    <ligand>
        <name>ATP</name>
        <dbReference type="ChEBI" id="CHEBI:30616"/>
    </ligand>
</feature>
<dbReference type="Pfam" id="PF09190">
    <property type="entry name" value="DALR_2"/>
    <property type="match status" value="1"/>
</dbReference>
<feature type="short sequence motif" description="'KMSKS' region" evidence="12">
    <location>
        <begin position="266"/>
        <end position="270"/>
    </location>
</feature>
<feature type="domain" description="Cysteinyl-tRNA synthetase class Ia DALR" evidence="13">
    <location>
        <begin position="342"/>
        <end position="406"/>
    </location>
</feature>
<feature type="binding site" evidence="12">
    <location>
        <position position="238"/>
    </location>
    <ligand>
        <name>Zn(2+)</name>
        <dbReference type="ChEBI" id="CHEBI:29105"/>
    </ligand>
</feature>
<feature type="binding site" evidence="12">
    <location>
        <position position="209"/>
    </location>
    <ligand>
        <name>Zn(2+)</name>
        <dbReference type="ChEBI" id="CHEBI:29105"/>
    </ligand>
</feature>
<feature type="binding site" evidence="12">
    <location>
        <position position="234"/>
    </location>
    <ligand>
        <name>Zn(2+)</name>
        <dbReference type="ChEBI" id="CHEBI:29105"/>
    </ligand>
</feature>
<dbReference type="CDD" id="cd07963">
    <property type="entry name" value="Anticodon_Ia_Cys"/>
    <property type="match status" value="1"/>
</dbReference>
<dbReference type="GO" id="GO:0004817">
    <property type="term" value="F:cysteine-tRNA ligase activity"/>
    <property type="evidence" value="ECO:0007669"/>
    <property type="project" value="UniProtKB-UniRule"/>
</dbReference>
<name>A0A857JFF7_9ALTE</name>
<dbReference type="SUPFAM" id="SSF52374">
    <property type="entry name" value="Nucleotidylyl transferase"/>
    <property type="match status" value="1"/>
</dbReference>
<keyword evidence="15" id="KW-1185">Reference proteome</keyword>
<dbReference type="PRINTS" id="PR00983">
    <property type="entry name" value="TRNASYNTHCYS"/>
</dbReference>
<keyword evidence="6 12" id="KW-0479">Metal-binding</keyword>
<dbReference type="KEGG" id="pmes:FX988_00158"/>
<dbReference type="FunFam" id="3.40.50.620:FF:000009">
    <property type="entry name" value="Cysteine--tRNA ligase"/>
    <property type="match status" value="1"/>
</dbReference>
<dbReference type="InterPro" id="IPR015273">
    <property type="entry name" value="Cys-tRNA-synt_Ia_DALR"/>
</dbReference>
<dbReference type="CDD" id="cd00672">
    <property type="entry name" value="CysRS_core"/>
    <property type="match status" value="1"/>
</dbReference>
<dbReference type="PANTHER" id="PTHR10890:SF3">
    <property type="entry name" value="CYSTEINE--TRNA LIGASE, CYTOPLASMIC"/>
    <property type="match status" value="1"/>
</dbReference>
<dbReference type="EMBL" id="CP047656">
    <property type="protein sequence ID" value="QHJ09950.1"/>
    <property type="molecule type" value="Genomic_DNA"/>
</dbReference>
<dbReference type="GO" id="GO:0008270">
    <property type="term" value="F:zinc ion binding"/>
    <property type="evidence" value="ECO:0007669"/>
    <property type="project" value="UniProtKB-UniRule"/>
</dbReference>
<evidence type="ECO:0000256" key="11">
    <source>
        <dbReference type="ARBA" id="ARBA00023146"/>
    </source>
</evidence>
<dbReference type="OrthoDB" id="9815130at2"/>
<dbReference type="PANTHER" id="PTHR10890">
    <property type="entry name" value="CYSTEINYL-TRNA SYNTHETASE"/>
    <property type="match status" value="1"/>
</dbReference>
<dbReference type="InterPro" id="IPR056411">
    <property type="entry name" value="CysS_C"/>
</dbReference>
<proteinExistence type="inferred from homology"/>
<evidence type="ECO:0000256" key="3">
    <source>
        <dbReference type="ARBA" id="ARBA00011245"/>
    </source>
</evidence>
<keyword evidence="7 12" id="KW-0547">Nucleotide-binding</keyword>
<dbReference type="Gene3D" id="3.40.50.620">
    <property type="entry name" value="HUPs"/>
    <property type="match status" value="1"/>
</dbReference>
<dbReference type="NCBIfam" id="TIGR00435">
    <property type="entry name" value="cysS"/>
    <property type="match status" value="1"/>
</dbReference>
<comment type="similarity">
    <text evidence="2 12">Belongs to the class-I aminoacyl-tRNA synthetase family.</text>
</comment>
<organism evidence="14 15">
    <name type="scientific">Paraglaciecola mesophila</name>
    <dbReference type="NCBI Taxonomy" id="197222"/>
    <lineage>
        <taxon>Bacteria</taxon>
        <taxon>Pseudomonadati</taxon>
        <taxon>Pseudomonadota</taxon>
        <taxon>Gammaproteobacteria</taxon>
        <taxon>Alteromonadales</taxon>
        <taxon>Alteromonadaceae</taxon>
        <taxon>Paraglaciecola</taxon>
    </lineage>
</organism>
<evidence type="ECO:0000313" key="14">
    <source>
        <dbReference type="EMBL" id="QHJ09950.1"/>
    </source>
</evidence>